<dbReference type="GO" id="GO:0005737">
    <property type="term" value="C:cytoplasm"/>
    <property type="evidence" value="ECO:0007669"/>
    <property type="project" value="EnsemblPlants"/>
</dbReference>
<evidence type="ECO:0000313" key="4">
    <source>
        <dbReference type="Proteomes" id="UP000594263"/>
    </source>
</evidence>
<dbReference type="InterPro" id="IPR008530">
    <property type="entry name" value="CCDC22"/>
</dbReference>
<evidence type="ECO:0000313" key="3">
    <source>
        <dbReference type="EnsemblPlants" id="Kaladp1221s0023.1.v1.1"/>
    </source>
</evidence>
<keyword evidence="1" id="KW-0175">Coiled coil</keyword>
<keyword evidence="4" id="KW-1185">Reference proteome</keyword>
<dbReference type="InterPro" id="IPR048348">
    <property type="entry name" value="CCDC22_CC"/>
</dbReference>
<organism evidence="3 4">
    <name type="scientific">Kalanchoe fedtschenkoi</name>
    <name type="common">Lavender scallops</name>
    <name type="synonym">South American air plant</name>
    <dbReference type="NCBI Taxonomy" id="63787"/>
    <lineage>
        <taxon>Eukaryota</taxon>
        <taxon>Viridiplantae</taxon>
        <taxon>Streptophyta</taxon>
        <taxon>Embryophyta</taxon>
        <taxon>Tracheophyta</taxon>
        <taxon>Spermatophyta</taxon>
        <taxon>Magnoliopsida</taxon>
        <taxon>eudicotyledons</taxon>
        <taxon>Gunneridae</taxon>
        <taxon>Pentapetalae</taxon>
        <taxon>Saxifragales</taxon>
        <taxon>Crassulaceae</taxon>
        <taxon>Kalanchoe</taxon>
    </lineage>
</organism>
<dbReference type="PANTHER" id="PTHR15668">
    <property type="entry name" value="JM1 PROTEIN"/>
    <property type="match status" value="1"/>
</dbReference>
<dbReference type="AlphaFoldDB" id="A0A7N0VL06"/>
<accession>A0A7N0VL06</accession>
<dbReference type="EnsemblPlants" id="Kaladp1221s0023.1.v1.1">
    <property type="protein sequence ID" value="Kaladp1221s0023.1.v1.1"/>
    <property type="gene ID" value="Kaladp1221s0023.v1.1"/>
</dbReference>
<dbReference type="GO" id="GO:0097602">
    <property type="term" value="F:cullin family protein binding"/>
    <property type="evidence" value="ECO:0007669"/>
    <property type="project" value="TreeGrafter"/>
</dbReference>
<protein>
    <recommendedName>
        <fullName evidence="2">CCDC22 coiled-coil domain-containing protein</fullName>
    </recommendedName>
</protein>
<evidence type="ECO:0000256" key="1">
    <source>
        <dbReference type="SAM" id="Coils"/>
    </source>
</evidence>
<dbReference type="Proteomes" id="UP000594263">
    <property type="component" value="Unplaced"/>
</dbReference>
<proteinExistence type="predicted"/>
<sequence length="460" mass="52519">MEDGEDILLRSLESFGVSIPHGVTSVKSLTPDSLFTICSQSLRVVDHAFPFPESLPQSTTDRFRVCKDIALVMKEIGYLGDISFHQFLYPSKDDLYKLVRFLIEKLSTASENGAGGTENEEDNVASTFKNLRPKFELLHLSKTKNDGSIASELSDEAISELENQEDPLRDSRVNAYEKAESPHLIKTGCEVVASKSKRILNENVIFEVSNLEQSEEHQELLNMATEMAFDDQHQMSYYTDQLTSQIDAKRSKLVELKSQWEASIKPLEVKRKNLIESLNVTNPSIEDKYQKLKQVELQMHSVLCDSRQRAKERVILAANLEKLSTLTPRNSYVQRINEITKNSRKQDADIERILKETRELQLESNSTQERLHRTYAITSETLLRDAKTNPVGQQAYKLVNNIHENFEQISEEIHGTDRLQRDIAELEKKLESMASQSLHIDKLQADIDAIRKENEALLNP</sequence>
<feature type="coiled-coil region" evidence="1">
    <location>
        <begin position="416"/>
        <end position="453"/>
    </location>
</feature>
<name>A0A7N0VL06_KALFE</name>
<evidence type="ECO:0000259" key="2">
    <source>
        <dbReference type="Pfam" id="PF05667"/>
    </source>
</evidence>
<dbReference type="PANTHER" id="PTHR15668:SF4">
    <property type="entry name" value="COILED-COIL DOMAIN-CONTAINING PROTEIN 22"/>
    <property type="match status" value="1"/>
</dbReference>
<feature type="domain" description="CCDC22 coiled-coil" evidence="2">
    <location>
        <begin position="91"/>
        <end position="435"/>
    </location>
</feature>
<reference evidence="3" key="1">
    <citation type="submission" date="2021-01" db="UniProtKB">
        <authorList>
            <consortium name="EnsemblPlants"/>
        </authorList>
    </citation>
    <scope>IDENTIFICATION</scope>
</reference>
<dbReference type="Pfam" id="PF05667">
    <property type="entry name" value="CCDC22_CC"/>
    <property type="match status" value="1"/>
</dbReference>
<dbReference type="OMA" id="KFEQHIQ"/>
<dbReference type="GO" id="GO:2000060">
    <property type="term" value="P:positive regulation of ubiquitin-dependent protein catabolic process"/>
    <property type="evidence" value="ECO:0007669"/>
    <property type="project" value="TreeGrafter"/>
</dbReference>
<dbReference type="Gramene" id="Kaladp1221s0023.1.v1.1">
    <property type="protein sequence ID" value="Kaladp1221s0023.1.v1.1"/>
    <property type="gene ID" value="Kaladp1221s0023.v1.1"/>
</dbReference>